<gene>
    <name evidence="1" type="ORF">AVDCRST_MAG03-2830</name>
</gene>
<name>A0A6J4PW15_9ACTN</name>
<sequence length="147" mass="15983">MRAAFSVLEPDRAQGEFHPDLLARLRQRGQVQKLVRVEVTAPARLEVPAHPGPVLGLEAFGHQVLDQHPTERLGGRVPEDTRRRRIPEDYALGPGVRDDDPVADHLEELAEAQVFRMHASTSFSGGLCPSTGVALYQAAPLLIALGG</sequence>
<reference evidence="1" key="1">
    <citation type="submission" date="2020-02" db="EMBL/GenBank/DDBJ databases">
        <authorList>
            <person name="Meier V. D."/>
        </authorList>
    </citation>
    <scope>NUCLEOTIDE SEQUENCE</scope>
    <source>
        <strain evidence="1">AVDCRST_MAG03</strain>
    </source>
</reference>
<proteinExistence type="predicted"/>
<dbReference type="EMBL" id="CADCUT010000170">
    <property type="protein sequence ID" value="CAA9425131.1"/>
    <property type="molecule type" value="Genomic_DNA"/>
</dbReference>
<protein>
    <submittedName>
        <fullName evidence="1">Uncharacterized protein</fullName>
    </submittedName>
</protein>
<evidence type="ECO:0000313" key="1">
    <source>
        <dbReference type="EMBL" id="CAA9425131.1"/>
    </source>
</evidence>
<organism evidence="1">
    <name type="scientific">uncultured Rubrobacteraceae bacterium</name>
    <dbReference type="NCBI Taxonomy" id="349277"/>
    <lineage>
        <taxon>Bacteria</taxon>
        <taxon>Bacillati</taxon>
        <taxon>Actinomycetota</taxon>
        <taxon>Rubrobacteria</taxon>
        <taxon>Rubrobacterales</taxon>
        <taxon>Rubrobacteraceae</taxon>
        <taxon>environmental samples</taxon>
    </lineage>
</organism>
<dbReference type="AlphaFoldDB" id="A0A6J4PW15"/>
<accession>A0A6J4PW15</accession>